<keyword evidence="2" id="KW-0808">Transferase</keyword>
<organism evidence="2 3">
    <name type="scientific">Parenemella sanctibonifatiensis</name>
    <dbReference type="NCBI Taxonomy" id="2016505"/>
    <lineage>
        <taxon>Bacteria</taxon>
        <taxon>Bacillati</taxon>
        <taxon>Actinomycetota</taxon>
        <taxon>Actinomycetes</taxon>
        <taxon>Propionibacteriales</taxon>
        <taxon>Propionibacteriaceae</taxon>
        <taxon>Parenemella</taxon>
    </lineage>
</organism>
<proteinExistence type="predicted"/>
<protein>
    <submittedName>
        <fullName evidence="2">GNAT family N-acetyltransferase</fullName>
    </submittedName>
</protein>
<dbReference type="Pfam" id="PF00583">
    <property type="entry name" value="Acetyltransf_1"/>
    <property type="match status" value="1"/>
</dbReference>
<feature type="domain" description="N-acetyltransferase" evidence="1">
    <location>
        <begin position="117"/>
        <end position="254"/>
    </location>
</feature>
<dbReference type="InterPro" id="IPR000182">
    <property type="entry name" value="GNAT_dom"/>
</dbReference>
<dbReference type="Gene3D" id="3.40.630.30">
    <property type="match status" value="1"/>
</dbReference>
<dbReference type="InterPro" id="IPR016181">
    <property type="entry name" value="Acyl_CoA_acyltransferase"/>
</dbReference>
<keyword evidence="3" id="KW-1185">Reference proteome</keyword>
<dbReference type="AlphaFoldDB" id="A0A255EQG9"/>
<dbReference type="SUPFAM" id="SSF55729">
    <property type="entry name" value="Acyl-CoA N-acyltransferases (Nat)"/>
    <property type="match status" value="1"/>
</dbReference>
<evidence type="ECO:0000259" key="1">
    <source>
        <dbReference type="PROSITE" id="PS51186"/>
    </source>
</evidence>
<sequence length="254" mass="27841">MLAAYDAQLRAEAELGGAVHVATHGPLFWATFHGGRGFVTYRDLAGSGDLEALVTATKQHFSRHRSVVEVEWKARGHDLTPGLEAILARQGFVAGDVESVMIGETAGVPRLPPPEGVRLRQVRAYADVEAVARLHSQVFADPYPLDQRVGSLMRQLRENEGLEIWAAEADGLVVSAGRLEPVPGTDFAGLWGGATLPEWRGRGIYRALVARRADASARAGKRWLHSDSTPFSRPILERCGFHRVTTTIPWTWHP</sequence>
<dbReference type="Proteomes" id="UP000216300">
    <property type="component" value="Unassembled WGS sequence"/>
</dbReference>
<evidence type="ECO:0000313" key="2">
    <source>
        <dbReference type="EMBL" id="OYN90363.1"/>
    </source>
</evidence>
<gene>
    <name evidence="2" type="ORF">CGZ91_08305</name>
</gene>
<dbReference type="GO" id="GO:0016747">
    <property type="term" value="F:acyltransferase activity, transferring groups other than amino-acyl groups"/>
    <property type="evidence" value="ECO:0007669"/>
    <property type="project" value="InterPro"/>
</dbReference>
<evidence type="ECO:0000313" key="3">
    <source>
        <dbReference type="Proteomes" id="UP000216300"/>
    </source>
</evidence>
<reference evidence="2 3" key="1">
    <citation type="submission" date="2017-07" db="EMBL/GenBank/DDBJ databases">
        <title>Draft whole genome sequences of clinical Proprionibacteriaceae strains.</title>
        <authorList>
            <person name="Bernier A.-M."/>
            <person name="Bernard K."/>
            <person name="Domingo M.-C."/>
        </authorList>
    </citation>
    <scope>NUCLEOTIDE SEQUENCE [LARGE SCALE GENOMIC DNA]</scope>
    <source>
        <strain evidence="2 3">NML 150081</strain>
    </source>
</reference>
<dbReference type="CDD" id="cd04301">
    <property type="entry name" value="NAT_SF"/>
    <property type="match status" value="1"/>
</dbReference>
<dbReference type="EMBL" id="NMVJ01000007">
    <property type="protein sequence ID" value="OYN90363.1"/>
    <property type="molecule type" value="Genomic_DNA"/>
</dbReference>
<dbReference type="OrthoDB" id="164800at2"/>
<accession>A0A255EQG9</accession>
<comment type="caution">
    <text evidence="2">The sequence shown here is derived from an EMBL/GenBank/DDBJ whole genome shotgun (WGS) entry which is preliminary data.</text>
</comment>
<name>A0A255EQG9_9ACTN</name>
<dbReference type="PROSITE" id="PS51186">
    <property type="entry name" value="GNAT"/>
    <property type="match status" value="1"/>
</dbReference>